<evidence type="ECO:0000313" key="1">
    <source>
        <dbReference type="EMBL" id="NDX66546.1"/>
    </source>
</evidence>
<protein>
    <recommendedName>
        <fullName evidence="2">Lipoprotein</fullName>
    </recommendedName>
</protein>
<name>A0A6B2QDM6_ACIBA</name>
<dbReference type="PROSITE" id="PS51257">
    <property type="entry name" value="PROKAR_LIPOPROTEIN"/>
    <property type="match status" value="1"/>
</dbReference>
<comment type="caution">
    <text evidence="1">The sequence shown here is derived from an EMBL/GenBank/DDBJ whole genome shotgun (WGS) entry which is preliminary data.</text>
</comment>
<evidence type="ECO:0008006" key="2">
    <source>
        <dbReference type="Google" id="ProtNLM"/>
    </source>
</evidence>
<dbReference type="AlphaFoldDB" id="A0A6B2QDM6"/>
<gene>
    <name evidence="1" type="ORF">G3N38_08730</name>
</gene>
<accession>A0A6B2QDM6</accession>
<dbReference type="EMBL" id="JAAGSV010000006">
    <property type="protein sequence ID" value="NDX66546.1"/>
    <property type="molecule type" value="Genomic_DNA"/>
</dbReference>
<sequence length="183" mass="20669">MNRVLIIFALCLVGAGCEKDNKISSSFASESREKVSESNWKVVVSKDEMRNKELKWLAVRSENNADLKFPYDGENRLQLDILDSKTGTPRVFLTIDKGQYDCGRYGCDVFVKFGENSVQKMDVSIHDVQGTDGTILAFYGNSAAFLENIKKFNSITIEVPFYRNGTRQFKFNTTGFSEAESKL</sequence>
<proteinExistence type="predicted"/>
<reference evidence="1" key="1">
    <citation type="submission" date="2020-02" db="EMBL/GenBank/DDBJ databases">
        <title>Whole genome shot-gun sequencing of clinical Carbapenem resistant A. baumannii.</title>
        <authorList>
            <person name="Veeraraghavan B."/>
            <person name="Mathur P."/>
            <person name="Vijayakumar S."/>
            <person name="Vasudevan K."/>
            <person name="Lincy M."/>
            <person name="Kirubananthan A."/>
        </authorList>
    </citation>
    <scope>NUCLEOTIDE SEQUENCE</scope>
    <source>
        <strain evidence="1">SP1713</strain>
    </source>
</reference>
<organism evidence="1">
    <name type="scientific">Acinetobacter baumannii</name>
    <dbReference type="NCBI Taxonomy" id="470"/>
    <lineage>
        <taxon>Bacteria</taxon>
        <taxon>Pseudomonadati</taxon>
        <taxon>Pseudomonadota</taxon>
        <taxon>Gammaproteobacteria</taxon>
        <taxon>Moraxellales</taxon>
        <taxon>Moraxellaceae</taxon>
        <taxon>Acinetobacter</taxon>
        <taxon>Acinetobacter calcoaceticus/baumannii complex</taxon>
    </lineage>
</organism>
<dbReference type="RefSeq" id="WP_060454554.1">
    <property type="nucleotide sequence ID" value="NZ_CP027611.1"/>
</dbReference>